<sequence>MSKKDGSKKTALKTNRNKRDLPATPASVPAERPKKQLSEGSTQTVEKSIHSSAPSTKINGDSKSDRSCVKNAEKTVPKKKRKPVIRTITSKNGPVRIFKAVHFVDQHNTTPLEIKIPAPAIKKQQKISKYTETTSLKFKPKVIVSKNSSPKPSTTEKLSKLAAVRKRAEKRRERSFKQGTQPSCNTHLKEPPSPPTEVARWAPSSADPETIPYYEAWINTTLAAISKNPEQDKLAYEKRQAELLRSFEKILDERPPPSPELFYANCADEKYTGKIRFRQKDKRKKQQV</sequence>
<feature type="region of interest" description="Disordered" evidence="1">
    <location>
        <begin position="167"/>
        <end position="205"/>
    </location>
</feature>
<comment type="caution">
    <text evidence="2">The sequence shown here is derived from an EMBL/GenBank/DDBJ whole genome shotgun (WGS) entry which is preliminary data.</text>
</comment>
<reference evidence="2" key="1">
    <citation type="submission" date="2023-03" db="EMBL/GenBank/DDBJ databases">
        <title>Chromosome-level genomes of two armyworms, Mythimna separata and Mythimna loreyi, provide insights into the biosynthesis and reception of sex pheromones.</title>
        <authorList>
            <person name="Zhao H."/>
        </authorList>
    </citation>
    <scope>NUCLEOTIDE SEQUENCE</scope>
    <source>
        <strain evidence="2">BeijingLab</strain>
        <tissue evidence="2">Pupa</tissue>
    </source>
</reference>
<evidence type="ECO:0000256" key="1">
    <source>
        <dbReference type="SAM" id="MobiDB-lite"/>
    </source>
</evidence>
<keyword evidence="3" id="KW-1185">Reference proteome</keyword>
<dbReference type="AlphaFoldDB" id="A0AAD8DLD7"/>
<protein>
    <submittedName>
        <fullName evidence="2">Uncharacterized protein</fullName>
    </submittedName>
</protein>
<gene>
    <name evidence="2" type="ORF">PYW07_012584</name>
</gene>
<feature type="region of interest" description="Disordered" evidence="1">
    <location>
        <begin position="1"/>
        <end position="84"/>
    </location>
</feature>
<dbReference type="EMBL" id="JARGEI010000028">
    <property type="protein sequence ID" value="KAJ8706506.1"/>
    <property type="molecule type" value="Genomic_DNA"/>
</dbReference>
<feature type="compositionally biased region" description="Polar residues" evidence="1">
    <location>
        <begin position="177"/>
        <end position="186"/>
    </location>
</feature>
<organism evidence="2 3">
    <name type="scientific">Mythimna separata</name>
    <name type="common">Oriental armyworm</name>
    <name type="synonym">Pseudaletia separata</name>
    <dbReference type="NCBI Taxonomy" id="271217"/>
    <lineage>
        <taxon>Eukaryota</taxon>
        <taxon>Metazoa</taxon>
        <taxon>Ecdysozoa</taxon>
        <taxon>Arthropoda</taxon>
        <taxon>Hexapoda</taxon>
        <taxon>Insecta</taxon>
        <taxon>Pterygota</taxon>
        <taxon>Neoptera</taxon>
        <taxon>Endopterygota</taxon>
        <taxon>Lepidoptera</taxon>
        <taxon>Glossata</taxon>
        <taxon>Ditrysia</taxon>
        <taxon>Noctuoidea</taxon>
        <taxon>Noctuidae</taxon>
        <taxon>Noctuinae</taxon>
        <taxon>Hadenini</taxon>
        <taxon>Mythimna</taxon>
    </lineage>
</organism>
<feature type="compositionally biased region" description="Basic and acidic residues" evidence="1">
    <location>
        <begin position="60"/>
        <end position="76"/>
    </location>
</feature>
<name>A0AAD8DLD7_MYTSE</name>
<accession>A0AAD8DLD7</accession>
<evidence type="ECO:0000313" key="2">
    <source>
        <dbReference type="EMBL" id="KAJ8706506.1"/>
    </source>
</evidence>
<proteinExistence type="predicted"/>
<feature type="compositionally biased region" description="Polar residues" evidence="1">
    <location>
        <begin position="38"/>
        <end position="59"/>
    </location>
</feature>
<evidence type="ECO:0000313" key="3">
    <source>
        <dbReference type="Proteomes" id="UP001231518"/>
    </source>
</evidence>
<dbReference type="Proteomes" id="UP001231518">
    <property type="component" value="Chromosome 30"/>
</dbReference>